<dbReference type="CDD" id="cd06532">
    <property type="entry name" value="Glyco_transf_25"/>
    <property type="match status" value="1"/>
</dbReference>
<dbReference type="GeneID" id="87818899"/>
<dbReference type="Pfam" id="PF01755">
    <property type="entry name" value="Glyco_transf_25"/>
    <property type="match status" value="1"/>
</dbReference>
<gene>
    <name evidence="6" type="ORF">C8A04DRAFT_32998</name>
</gene>
<comment type="caution">
    <text evidence="6">The sequence shown here is derived from an EMBL/GenBank/DDBJ whole genome shotgun (WGS) entry which is preliminary data.</text>
</comment>
<evidence type="ECO:0000256" key="1">
    <source>
        <dbReference type="ARBA" id="ARBA00006721"/>
    </source>
</evidence>
<evidence type="ECO:0000256" key="2">
    <source>
        <dbReference type="ARBA" id="ARBA00022676"/>
    </source>
</evidence>
<organism evidence="6 7">
    <name type="scientific">Dichotomopilus funicola</name>
    <dbReference type="NCBI Taxonomy" id="1934379"/>
    <lineage>
        <taxon>Eukaryota</taxon>
        <taxon>Fungi</taxon>
        <taxon>Dikarya</taxon>
        <taxon>Ascomycota</taxon>
        <taxon>Pezizomycotina</taxon>
        <taxon>Sordariomycetes</taxon>
        <taxon>Sordariomycetidae</taxon>
        <taxon>Sordariales</taxon>
        <taxon>Chaetomiaceae</taxon>
        <taxon>Dichotomopilus</taxon>
    </lineage>
</organism>
<evidence type="ECO:0000313" key="6">
    <source>
        <dbReference type="EMBL" id="KAK4139493.1"/>
    </source>
</evidence>
<dbReference type="Proteomes" id="UP001302676">
    <property type="component" value="Unassembled WGS sequence"/>
</dbReference>
<sequence>MALRLFQKRGFWALATALVVIFLFFQFRSDPGSGPNPSSARDPRHWTRGPLRDIANSTFGFEKIFVVGLPSRSDRRDGMVLQAALSDMQFEFIDGVMGKDVPDKAVPSSPEHTRLADASIGSWRAHMNAVREIVHRNLTTALILEDDVDWDVRIRDQLHDFALSTHALTQPLRSSPGGRTPPTYADETYPQPRDNSPESLPDWDFHSLPSTTPPTASPYGDNWDILWVGHCGMHFPFKRSRTVPKARIIRRDDETVAPRKNLWTLNIPFTLKENYPDHTRAYHHVQEGVCTLGYALTQRGARRLLHEVGLKDVSTAYDLLLRYFCEGEKGRKAGRQCLTTQPSLFHHHRMIGPMNIMSDIGDHGDAFRETAMTDMVRWSVRLNADVLMDGRTDFVNQYPDDVPGDAEQGV</sequence>
<dbReference type="InterPro" id="IPR050757">
    <property type="entry name" value="Collagen_mod_GT25"/>
</dbReference>
<evidence type="ECO:0000259" key="5">
    <source>
        <dbReference type="Pfam" id="PF01755"/>
    </source>
</evidence>
<dbReference type="EMBL" id="MU853660">
    <property type="protein sequence ID" value="KAK4139493.1"/>
    <property type="molecule type" value="Genomic_DNA"/>
</dbReference>
<keyword evidence="2" id="KW-0328">Glycosyltransferase</keyword>
<name>A0AAN6ZIW2_9PEZI</name>
<feature type="domain" description="Glycosyl transferase family 25" evidence="5">
    <location>
        <begin position="62"/>
        <end position="159"/>
    </location>
</feature>
<dbReference type="RefSeq" id="XP_062632864.1">
    <property type="nucleotide sequence ID" value="XM_062782286.1"/>
</dbReference>
<dbReference type="PANTHER" id="PTHR10730:SF53">
    <property type="entry name" value="GLYCOSYLTRANSFERASE 25 FAMILY MEMBER"/>
    <property type="match status" value="1"/>
</dbReference>
<comment type="similarity">
    <text evidence="1">Belongs to the glycosyltransferase 25 family.</text>
</comment>
<protein>
    <submittedName>
        <fullName evidence="6">Glycosyltransferase</fullName>
    </submittedName>
</protein>
<accession>A0AAN6ZIW2</accession>
<evidence type="ECO:0000313" key="7">
    <source>
        <dbReference type="Proteomes" id="UP001302676"/>
    </source>
</evidence>
<keyword evidence="7" id="KW-1185">Reference proteome</keyword>
<dbReference type="PANTHER" id="PTHR10730">
    <property type="entry name" value="PROCOLLAGEN-LYSINE,2-OXOGLUTARATE 5-DIOXYGENASE/GLYCOSYLTRANSFERASE 25 FAMILY MEMBER"/>
    <property type="match status" value="1"/>
</dbReference>
<reference evidence="6" key="2">
    <citation type="submission" date="2023-05" db="EMBL/GenBank/DDBJ databases">
        <authorList>
            <consortium name="Lawrence Berkeley National Laboratory"/>
            <person name="Steindorff A."/>
            <person name="Hensen N."/>
            <person name="Bonometti L."/>
            <person name="Westerberg I."/>
            <person name="Brannstrom I.O."/>
            <person name="Guillou S."/>
            <person name="Cros-Aarteil S."/>
            <person name="Calhoun S."/>
            <person name="Haridas S."/>
            <person name="Kuo A."/>
            <person name="Mondo S."/>
            <person name="Pangilinan J."/>
            <person name="Riley R."/>
            <person name="Labutti K."/>
            <person name="Andreopoulos B."/>
            <person name="Lipzen A."/>
            <person name="Chen C."/>
            <person name="Yanf M."/>
            <person name="Daum C."/>
            <person name="Ng V."/>
            <person name="Clum A."/>
            <person name="Ohm R."/>
            <person name="Martin F."/>
            <person name="Silar P."/>
            <person name="Natvig D."/>
            <person name="Lalanne C."/>
            <person name="Gautier V."/>
            <person name="Ament-Velasquez S.L."/>
            <person name="Kruys A."/>
            <person name="Hutchinson M.I."/>
            <person name="Powell A.J."/>
            <person name="Barry K."/>
            <person name="Miller A.N."/>
            <person name="Grigoriev I.V."/>
            <person name="Debuchy R."/>
            <person name="Gladieux P."/>
            <person name="Thoren M.H."/>
            <person name="Johannesson H."/>
        </authorList>
    </citation>
    <scope>NUCLEOTIDE SEQUENCE</scope>
    <source>
        <strain evidence="6">CBS 141.50</strain>
    </source>
</reference>
<dbReference type="InterPro" id="IPR002654">
    <property type="entry name" value="Glyco_trans_25"/>
</dbReference>
<dbReference type="GO" id="GO:0016740">
    <property type="term" value="F:transferase activity"/>
    <property type="evidence" value="ECO:0007669"/>
    <property type="project" value="UniProtKB-KW"/>
</dbReference>
<feature type="region of interest" description="Disordered" evidence="4">
    <location>
        <begin position="169"/>
        <end position="211"/>
    </location>
</feature>
<evidence type="ECO:0000256" key="3">
    <source>
        <dbReference type="ARBA" id="ARBA00022679"/>
    </source>
</evidence>
<proteinExistence type="inferred from homology"/>
<keyword evidence="3" id="KW-0808">Transferase</keyword>
<dbReference type="AlphaFoldDB" id="A0AAN6ZIW2"/>
<evidence type="ECO:0000256" key="4">
    <source>
        <dbReference type="SAM" id="MobiDB-lite"/>
    </source>
</evidence>
<reference evidence="6" key="1">
    <citation type="journal article" date="2023" name="Mol. Phylogenet. Evol.">
        <title>Genome-scale phylogeny and comparative genomics of the fungal order Sordariales.</title>
        <authorList>
            <person name="Hensen N."/>
            <person name="Bonometti L."/>
            <person name="Westerberg I."/>
            <person name="Brannstrom I.O."/>
            <person name="Guillou S."/>
            <person name="Cros-Aarteil S."/>
            <person name="Calhoun S."/>
            <person name="Haridas S."/>
            <person name="Kuo A."/>
            <person name="Mondo S."/>
            <person name="Pangilinan J."/>
            <person name="Riley R."/>
            <person name="LaButti K."/>
            <person name="Andreopoulos B."/>
            <person name="Lipzen A."/>
            <person name="Chen C."/>
            <person name="Yan M."/>
            <person name="Daum C."/>
            <person name="Ng V."/>
            <person name="Clum A."/>
            <person name="Steindorff A."/>
            <person name="Ohm R.A."/>
            <person name="Martin F."/>
            <person name="Silar P."/>
            <person name="Natvig D.O."/>
            <person name="Lalanne C."/>
            <person name="Gautier V."/>
            <person name="Ament-Velasquez S.L."/>
            <person name="Kruys A."/>
            <person name="Hutchinson M.I."/>
            <person name="Powell A.J."/>
            <person name="Barry K."/>
            <person name="Miller A.N."/>
            <person name="Grigoriev I.V."/>
            <person name="Debuchy R."/>
            <person name="Gladieux P."/>
            <person name="Hiltunen Thoren M."/>
            <person name="Johannesson H."/>
        </authorList>
    </citation>
    <scope>NUCLEOTIDE SEQUENCE</scope>
    <source>
        <strain evidence="6">CBS 141.50</strain>
    </source>
</reference>